<dbReference type="InterPro" id="IPR014284">
    <property type="entry name" value="RNA_pol_sigma-70_dom"/>
</dbReference>
<dbReference type="InterPro" id="IPR013324">
    <property type="entry name" value="RNA_pol_sigma_r3/r4-like"/>
</dbReference>
<keyword evidence="2" id="KW-0805">Transcription regulation</keyword>
<dbReference type="NCBIfam" id="TIGR02937">
    <property type="entry name" value="sigma70-ECF"/>
    <property type="match status" value="1"/>
</dbReference>
<gene>
    <name evidence="6" type="ORF">FLL46_22300</name>
</gene>
<comment type="caution">
    <text evidence="6">The sequence shown here is derived from an EMBL/GenBank/DDBJ whole genome shotgun (WGS) entry which is preliminary data.</text>
</comment>
<feature type="domain" description="RNA polymerase sigma-70 region 2" evidence="5">
    <location>
        <begin position="21"/>
        <end position="84"/>
    </location>
</feature>
<keyword evidence="3" id="KW-0731">Sigma factor</keyword>
<organism evidence="6 7">
    <name type="scientific">Aliikangiella coralliicola</name>
    <dbReference type="NCBI Taxonomy" id="2592383"/>
    <lineage>
        <taxon>Bacteria</taxon>
        <taxon>Pseudomonadati</taxon>
        <taxon>Pseudomonadota</taxon>
        <taxon>Gammaproteobacteria</taxon>
        <taxon>Oceanospirillales</taxon>
        <taxon>Pleioneaceae</taxon>
        <taxon>Aliikangiella</taxon>
    </lineage>
</organism>
<dbReference type="Proteomes" id="UP000315439">
    <property type="component" value="Unassembled WGS sequence"/>
</dbReference>
<dbReference type="EMBL" id="VIKS01000014">
    <property type="protein sequence ID" value="TQV84359.1"/>
    <property type="molecule type" value="Genomic_DNA"/>
</dbReference>
<dbReference type="Gene3D" id="1.10.1740.10">
    <property type="match status" value="1"/>
</dbReference>
<evidence type="ECO:0000256" key="1">
    <source>
        <dbReference type="ARBA" id="ARBA00010641"/>
    </source>
</evidence>
<evidence type="ECO:0000256" key="3">
    <source>
        <dbReference type="ARBA" id="ARBA00023082"/>
    </source>
</evidence>
<dbReference type="InterPro" id="IPR007627">
    <property type="entry name" value="RNA_pol_sigma70_r2"/>
</dbReference>
<evidence type="ECO:0000313" key="7">
    <source>
        <dbReference type="Proteomes" id="UP000315439"/>
    </source>
</evidence>
<proteinExistence type="inferred from homology"/>
<name>A0A545U4G1_9GAMM</name>
<dbReference type="PANTHER" id="PTHR43133">
    <property type="entry name" value="RNA POLYMERASE ECF-TYPE SIGMA FACTO"/>
    <property type="match status" value="1"/>
</dbReference>
<dbReference type="OrthoDB" id="9803470at2"/>
<accession>A0A545U4G1</accession>
<dbReference type="AlphaFoldDB" id="A0A545U4G1"/>
<protein>
    <submittedName>
        <fullName evidence="6">RNA polymerase sigma factor</fullName>
    </submittedName>
</protein>
<dbReference type="GO" id="GO:0016987">
    <property type="term" value="F:sigma factor activity"/>
    <property type="evidence" value="ECO:0007669"/>
    <property type="project" value="UniProtKB-KW"/>
</dbReference>
<evidence type="ECO:0000256" key="2">
    <source>
        <dbReference type="ARBA" id="ARBA00023015"/>
    </source>
</evidence>
<comment type="similarity">
    <text evidence="1">Belongs to the sigma-70 factor family. ECF subfamily.</text>
</comment>
<dbReference type="RefSeq" id="WP_142933906.1">
    <property type="nucleotide sequence ID" value="NZ_ML660170.1"/>
</dbReference>
<evidence type="ECO:0000256" key="4">
    <source>
        <dbReference type="ARBA" id="ARBA00023163"/>
    </source>
</evidence>
<evidence type="ECO:0000259" key="5">
    <source>
        <dbReference type="Pfam" id="PF04542"/>
    </source>
</evidence>
<dbReference type="GO" id="GO:0006352">
    <property type="term" value="P:DNA-templated transcription initiation"/>
    <property type="evidence" value="ECO:0007669"/>
    <property type="project" value="InterPro"/>
</dbReference>
<dbReference type="SUPFAM" id="SSF88659">
    <property type="entry name" value="Sigma3 and sigma4 domains of RNA polymerase sigma factors"/>
    <property type="match status" value="1"/>
</dbReference>
<keyword evidence="7" id="KW-1185">Reference proteome</keyword>
<reference evidence="6 7" key="1">
    <citation type="submission" date="2019-07" db="EMBL/GenBank/DDBJ databases">
        <title>Draft genome for Aliikangiella sp. M105.</title>
        <authorList>
            <person name="Wang G."/>
        </authorList>
    </citation>
    <scope>NUCLEOTIDE SEQUENCE [LARGE SCALE GENOMIC DNA]</scope>
    <source>
        <strain evidence="6 7">M105</strain>
    </source>
</reference>
<dbReference type="InterPro" id="IPR039425">
    <property type="entry name" value="RNA_pol_sigma-70-like"/>
</dbReference>
<dbReference type="InterPro" id="IPR013325">
    <property type="entry name" value="RNA_pol_sigma_r2"/>
</dbReference>
<keyword evidence="4" id="KW-0804">Transcription</keyword>
<dbReference type="SUPFAM" id="SSF88946">
    <property type="entry name" value="Sigma2 domain of RNA polymerase sigma factors"/>
    <property type="match status" value="1"/>
</dbReference>
<evidence type="ECO:0000313" key="6">
    <source>
        <dbReference type="EMBL" id="TQV84359.1"/>
    </source>
</evidence>
<dbReference type="Pfam" id="PF04542">
    <property type="entry name" value="Sigma70_r2"/>
    <property type="match status" value="1"/>
</dbReference>
<sequence>MTEQELISQSLTGDTSCFEQLVIRYEKKLMRFLILRCNCRNDADDIFQETFLNAHLYLQSYNTRYAFSTWLFNIALNLIKKHVKGGLEKSSQKIDSLEPSNLPTVEPVLEANHETTQNTTQNIWHLAKKTLNNEQFCLLWFTYAEEYTGREVAFMLDRSLPWVKINLIRAKQQLKQALTSENLKLIDLISS</sequence>
<dbReference type="PANTHER" id="PTHR43133:SF51">
    <property type="entry name" value="RNA POLYMERASE SIGMA FACTOR"/>
    <property type="match status" value="1"/>
</dbReference>